<evidence type="ECO:0000259" key="3">
    <source>
        <dbReference type="PROSITE" id="PS51186"/>
    </source>
</evidence>
<name>A0A1T4KTV6_9HYPH</name>
<feature type="domain" description="N-acetyltransferase" evidence="3">
    <location>
        <begin position="18"/>
        <end position="154"/>
    </location>
</feature>
<accession>A0A1T4KTV6</accession>
<dbReference type="InterPro" id="IPR016181">
    <property type="entry name" value="Acyl_CoA_acyltransferase"/>
</dbReference>
<dbReference type="InterPro" id="IPR050832">
    <property type="entry name" value="Bact_Acetyltransf"/>
</dbReference>
<dbReference type="Pfam" id="PF00583">
    <property type="entry name" value="Acetyltransf_1"/>
    <property type="match status" value="1"/>
</dbReference>
<evidence type="ECO:0000256" key="2">
    <source>
        <dbReference type="ARBA" id="ARBA00023315"/>
    </source>
</evidence>
<dbReference type="SUPFAM" id="SSF55729">
    <property type="entry name" value="Acyl-CoA N-acyltransferases (Nat)"/>
    <property type="match status" value="1"/>
</dbReference>
<evidence type="ECO:0000313" key="5">
    <source>
        <dbReference type="Proteomes" id="UP000190092"/>
    </source>
</evidence>
<gene>
    <name evidence="4" type="ORF">SAMN02745126_01144</name>
</gene>
<dbReference type="PROSITE" id="PS51186">
    <property type="entry name" value="GNAT"/>
    <property type="match status" value="1"/>
</dbReference>
<dbReference type="EMBL" id="FUWJ01000001">
    <property type="protein sequence ID" value="SJZ45778.1"/>
    <property type="molecule type" value="Genomic_DNA"/>
</dbReference>
<keyword evidence="1 4" id="KW-0808">Transferase</keyword>
<evidence type="ECO:0000256" key="1">
    <source>
        <dbReference type="ARBA" id="ARBA00022679"/>
    </source>
</evidence>
<evidence type="ECO:0000313" key="4">
    <source>
        <dbReference type="EMBL" id="SJZ45778.1"/>
    </source>
</evidence>
<dbReference type="Proteomes" id="UP000190092">
    <property type="component" value="Unassembled WGS sequence"/>
</dbReference>
<protein>
    <submittedName>
        <fullName evidence="4">Acetyltransferase (GNAT) family protein</fullName>
    </submittedName>
</protein>
<dbReference type="Gene3D" id="3.40.630.30">
    <property type="match status" value="1"/>
</dbReference>
<dbReference type="InterPro" id="IPR000182">
    <property type="entry name" value="GNAT_dom"/>
</dbReference>
<dbReference type="AlphaFoldDB" id="A0A1T4KTV6"/>
<dbReference type="RefSeq" id="WP_085932810.1">
    <property type="nucleotide sequence ID" value="NZ_FUWJ01000001.1"/>
</dbReference>
<dbReference type="STRING" id="225324.SAMN02745126_01144"/>
<dbReference type="OrthoDB" id="7375924at2"/>
<organism evidence="4 5">
    <name type="scientific">Enhydrobacter aerosaccus</name>
    <dbReference type="NCBI Taxonomy" id="225324"/>
    <lineage>
        <taxon>Bacteria</taxon>
        <taxon>Pseudomonadati</taxon>
        <taxon>Pseudomonadota</taxon>
        <taxon>Alphaproteobacteria</taxon>
        <taxon>Hyphomicrobiales</taxon>
        <taxon>Enhydrobacter</taxon>
    </lineage>
</organism>
<dbReference type="PANTHER" id="PTHR43877">
    <property type="entry name" value="AMINOALKYLPHOSPHONATE N-ACETYLTRANSFERASE-RELATED-RELATED"/>
    <property type="match status" value="1"/>
</dbReference>
<reference evidence="5" key="1">
    <citation type="submission" date="2017-02" db="EMBL/GenBank/DDBJ databases">
        <authorList>
            <person name="Varghese N."/>
            <person name="Submissions S."/>
        </authorList>
    </citation>
    <scope>NUCLEOTIDE SEQUENCE [LARGE SCALE GENOMIC DNA]</scope>
    <source>
        <strain evidence="5">ATCC 27094</strain>
    </source>
</reference>
<keyword evidence="2" id="KW-0012">Acyltransferase</keyword>
<dbReference type="GO" id="GO:0016747">
    <property type="term" value="F:acyltransferase activity, transferring groups other than amino-acyl groups"/>
    <property type="evidence" value="ECO:0007669"/>
    <property type="project" value="InterPro"/>
</dbReference>
<proteinExistence type="predicted"/>
<keyword evidence="5" id="KW-1185">Reference proteome</keyword>
<sequence length="154" mass="17061">MSIVEAQLRSPVALPPSIRVRLAGARDCDELCSLLDNPAYAREQVMAWMTDPATTLLVAQSEIGVLGVAVLMTRVVARPEGGIRKIVEVDNLVVRADQRGRRIGRRLLAAAVEWSRQRRAVQVEAFVGEVDRDARRFYESFGFARSSDRLVLAA</sequence>